<dbReference type="GO" id="GO:0022857">
    <property type="term" value="F:transmembrane transporter activity"/>
    <property type="evidence" value="ECO:0007669"/>
    <property type="project" value="InterPro"/>
</dbReference>
<evidence type="ECO:0000256" key="7">
    <source>
        <dbReference type="ARBA" id="ARBA00023136"/>
    </source>
</evidence>
<evidence type="ECO:0000256" key="3">
    <source>
        <dbReference type="ARBA" id="ARBA00022448"/>
    </source>
</evidence>
<evidence type="ECO:0000256" key="6">
    <source>
        <dbReference type="ARBA" id="ARBA00022989"/>
    </source>
</evidence>
<comment type="subcellular location">
    <subcellularLocation>
        <location evidence="1">Cell membrane</location>
        <topology evidence="1">Multi-pass membrane protein</topology>
    </subcellularLocation>
</comment>
<feature type="transmembrane region" description="Helical" evidence="8">
    <location>
        <begin position="162"/>
        <end position="180"/>
    </location>
</feature>
<sequence length="386" mass="42548">MLSKWTCLLMLLVFTAVSVVSQLYVLLPVAEELANNFHQPVSKVILLTSFFGFAYAAGFLVWGPLSDRYSRKHIMLAGMSGLLIFTVLLSFTLPFYWVLLLRIAQGFMAASFPPLALALIAERFPNTKKMNAIAWMSTAFLLSALIGPWIGNAVIDGTLTRVMPIFIICYVFSLIGFIWLPDSSTTTARSKIPAFLPRLRAILAMPELLKVYLVALVLLGSFVALYTTISLYYSSALQTQGWDIAKLRIVAVPCMFMPLIIGRVLGKLGVPVSIFLFLIIAATMLALQVFSLGNQFFVVYHLLFVAAIASAVPSLIALVNQLSPPENRGLAVSLYTFSLFIGASLGAWLPVLLGEQFILYLAGALFLVGLLYLPFFNRQVKEKKHA</sequence>
<feature type="transmembrane region" description="Helical" evidence="8">
    <location>
        <begin position="245"/>
        <end position="265"/>
    </location>
</feature>
<gene>
    <name evidence="10" type="ORF">MORIYA_1952</name>
</gene>
<evidence type="ECO:0000256" key="1">
    <source>
        <dbReference type="ARBA" id="ARBA00004651"/>
    </source>
</evidence>
<feature type="transmembrane region" description="Helical" evidence="8">
    <location>
        <begin position="272"/>
        <end position="291"/>
    </location>
</feature>
<dbReference type="InterPro" id="IPR011701">
    <property type="entry name" value="MFS"/>
</dbReference>
<feature type="transmembrane region" description="Helical" evidence="8">
    <location>
        <begin position="330"/>
        <end position="351"/>
    </location>
</feature>
<protein>
    <submittedName>
        <fullName evidence="10">Putative Arabinose efflux permease family protein</fullName>
    </submittedName>
</protein>
<proteinExistence type="inferred from homology"/>
<dbReference type="GO" id="GO:0005886">
    <property type="term" value="C:plasma membrane"/>
    <property type="evidence" value="ECO:0007669"/>
    <property type="project" value="UniProtKB-SubCell"/>
</dbReference>
<organism evidence="10 11">
    <name type="scientific">Moritella yayanosii</name>
    <dbReference type="NCBI Taxonomy" id="69539"/>
    <lineage>
        <taxon>Bacteria</taxon>
        <taxon>Pseudomonadati</taxon>
        <taxon>Pseudomonadota</taxon>
        <taxon>Gammaproteobacteria</taxon>
        <taxon>Alteromonadales</taxon>
        <taxon>Moritellaceae</taxon>
        <taxon>Moritella</taxon>
    </lineage>
</organism>
<evidence type="ECO:0000313" key="10">
    <source>
        <dbReference type="EMBL" id="SQD78430.1"/>
    </source>
</evidence>
<feature type="transmembrane region" description="Helical" evidence="8">
    <location>
        <begin position="297"/>
        <end position="318"/>
    </location>
</feature>
<dbReference type="Gene3D" id="1.20.1250.20">
    <property type="entry name" value="MFS general substrate transporter like domains"/>
    <property type="match status" value="1"/>
</dbReference>
<keyword evidence="6 8" id="KW-1133">Transmembrane helix</keyword>
<dbReference type="KEGG" id="mya:MORIYA_1952"/>
<dbReference type="PANTHER" id="PTHR43271:SF2">
    <property type="entry name" value="BLL2771 PROTEIN"/>
    <property type="match status" value="1"/>
</dbReference>
<dbReference type="Proteomes" id="UP000250163">
    <property type="component" value="Chromosome MORIYA"/>
</dbReference>
<feature type="transmembrane region" description="Helical" evidence="8">
    <location>
        <begin position="45"/>
        <end position="62"/>
    </location>
</feature>
<dbReference type="PROSITE" id="PS50850">
    <property type="entry name" value="MFS"/>
    <property type="match status" value="1"/>
</dbReference>
<evidence type="ECO:0000256" key="4">
    <source>
        <dbReference type="ARBA" id="ARBA00022475"/>
    </source>
</evidence>
<evidence type="ECO:0000256" key="2">
    <source>
        <dbReference type="ARBA" id="ARBA00008335"/>
    </source>
</evidence>
<keyword evidence="7 8" id="KW-0472">Membrane</keyword>
<keyword evidence="3" id="KW-0813">Transport</keyword>
<evidence type="ECO:0000256" key="8">
    <source>
        <dbReference type="SAM" id="Phobius"/>
    </source>
</evidence>
<dbReference type="SUPFAM" id="SSF103473">
    <property type="entry name" value="MFS general substrate transporter"/>
    <property type="match status" value="1"/>
</dbReference>
<dbReference type="RefSeq" id="WP_112714534.1">
    <property type="nucleotide sequence ID" value="NZ_LS483250.1"/>
</dbReference>
<evidence type="ECO:0000313" key="11">
    <source>
        <dbReference type="Proteomes" id="UP000250163"/>
    </source>
</evidence>
<dbReference type="InterPro" id="IPR036259">
    <property type="entry name" value="MFS_trans_sf"/>
</dbReference>
<accession>A0A330LNI5</accession>
<keyword evidence="5 8" id="KW-0812">Transmembrane</keyword>
<dbReference type="InterPro" id="IPR020846">
    <property type="entry name" value="MFS_dom"/>
</dbReference>
<feature type="transmembrane region" description="Helical" evidence="8">
    <location>
        <begin position="132"/>
        <end position="150"/>
    </location>
</feature>
<name>A0A330LNI5_9GAMM</name>
<feature type="transmembrane region" description="Helical" evidence="8">
    <location>
        <begin position="74"/>
        <end position="97"/>
    </location>
</feature>
<feature type="transmembrane region" description="Helical" evidence="8">
    <location>
        <begin position="208"/>
        <end position="233"/>
    </location>
</feature>
<evidence type="ECO:0000259" key="9">
    <source>
        <dbReference type="PROSITE" id="PS50850"/>
    </source>
</evidence>
<reference evidence="11" key="1">
    <citation type="submission" date="2018-05" db="EMBL/GenBank/DDBJ databases">
        <authorList>
            <person name="Cea G.-C."/>
            <person name="William W."/>
        </authorList>
    </citation>
    <scope>NUCLEOTIDE SEQUENCE [LARGE SCALE GENOMIC DNA]</scope>
    <source>
        <strain evidence="11">DB21MT 5</strain>
    </source>
</reference>
<dbReference type="EMBL" id="LS483250">
    <property type="protein sequence ID" value="SQD78430.1"/>
    <property type="molecule type" value="Genomic_DNA"/>
</dbReference>
<dbReference type="OrthoDB" id="9814303at2"/>
<keyword evidence="11" id="KW-1185">Reference proteome</keyword>
<evidence type="ECO:0000256" key="5">
    <source>
        <dbReference type="ARBA" id="ARBA00022692"/>
    </source>
</evidence>
<feature type="transmembrane region" description="Helical" evidence="8">
    <location>
        <begin position="357"/>
        <end position="376"/>
    </location>
</feature>
<comment type="similarity">
    <text evidence="2">Belongs to the major facilitator superfamily.</text>
</comment>
<feature type="domain" description="Major facilitator superfamily (MFS) profile" evidence="9">
    <location>
        <begin position="8"/>
        <end position="381"/>
    </location>
</feature>
<dbReference type="PANTHER" id="PTHR43271">
    <property type="entry name" value="BLL2771 PROTEIN"/>
    <property type="match status" value="1"/>
</dbReference>
<dbReference type="Pfam" id="PF07690">
    <property type="entry name" value="MFS_1"/>
    <property type="match status" value="1"/>
</dbReference>
<dbReference type="AlphaFoldDB" id="A0A330LNI5"/>
<keyword evidence="4" id="KW-1003">Cell membrane</keyword>
<feature type="transmembrane region" description="Helical" evidence="8">
    <location>
        <begin position="103"/>
        <end position="120"/>
    </location>
</feature>